<evidence type="ECO:0000313" key="2">
    <source>
        <dbReference type="Proteomes" id="UP000507470"/>
    </source>
</evidence>
<gene>
    <name evidence="1" type="ORF">MCOR_29539</name>
</gene>
<dbReference type="PANTHER" id="PTHR37984">
    <property type="entry name" value="PROTEIN CBG26694"/>
    <property type="match status" value="1"/>
</dbReference>
<protein>
    <recommendedName>
        <fullName evidence="3">Retrotransposon gag domain-containing protein</fullName>
    </recommendedName>
</protein>
<sequence>MEKLRAPERFNLDAHDLVDAWKKWKEELNLYIDLVMDSEDEQAKVKLFLYLVGTRGREIYLTMAFDQEPQNRTLGMVLQAFDGYCNPKRNETVERYRFNMRNQNREETFDKYVTELKILATTCNYGALQDSLIRDKIICGIQDSHVRERLLRVIDLDLPKCLQISRAAELSKERIKTLENPTFSDLEMHGVKHKEILIINSKSNIHIKLNYLMHKLHLLVNIAEENTNSTRQNVPLLVRSVGNVNNDKFKAEFVVVKDGTLTPWLGSKAVQAMNLVTVNYENIKAVRQGALTKPLSKEIVMKEYADIFEGTGKLEGKYHLELDNTANPVVHPPRKVPVAIKEKLHSELERLTKLEIIKPVSTPTPWVSSLVTVVKPDKLRICIDPKHLNQ</sequence>
<evidence type="ECO:0000313" key="1">
    <source>
        <dbReference type="EMBL" id="CAC5394822.1"/>
    </source>
</evidence>
<dbReference type="Gene3D" id="3.10.10.10">
    <property type="entry name" value="HIV Type 1 Reverse Transcriptase, subunit A, domain 1"/>
    <property type="match status" value="1"/>
</dbReference>
<dbReference type="Proteomes" id="UP000507470">
    <property type="component" value="Unassembled WGS sequence"/>
</dbReference>
<dbReference type="OrthoDB" id="5984808at2759"/>
<reference evidence="1 2" key="1">
    <citation type="submission" date="2020-06" db="EMBL/GenBank/DDBJ databases">
        <authorList>
            <person name="Li R."/>
            <person name="Bekaert M."/>
        </authorList>
    </citation>
    <scope>NUCLEOTIDE SEQUENCE [LARGE SCALE GENOMIC DNA]</scope>
    <source>
        <strain evidence="2">wild</strain>
    </source>
</reference>
<dbReference type="PANTHER" id="PTHR37984:SF8">
    <property type="entry name" value="CCHC-TYPE DOMAIN-CONTAINING PROTEIN"/>
    <property type="match status" value="1"/>
</dbReference>
<proteinExistence type="predicted"/>
<keyword evidence="2" id="KW-1185">Reference proteome</keyword>
<accession>A0A6J8CHT1</accession>
<evidence type="ECO:0008006" key="3">
    <source>
        <dbReference type="Google" id="ProtNLM"/>
    </source>
</evidence>
<dbReference type="InterPro" id="IPR043502">
    <property type="entry name" value="DNA/RNA_pol_sf"/>
</dbReference>
<dbReference type="SUPFAM" id="SSF56672">
    <property type="entry name" value="DNA/RNA polymerases"/>
    <property type="match status" value="1"/>
</dbReference>
<dbReference type="EMBL" id="CACVKT020005389">
    <property type="protein sequence ID" value="CAC5394822.1"/>
    <property type="molecule type" value="Genomic_DNA"/>
</dbReference>
<name>A0A6J8CHT1_MYTCO</name>
<organism evidence="1 2">
    <name type="scientific">Mytilus coruscus</name>
    <name type="common">Sea mussel</name>
    <dbReference type="NCBI Taxonomy" id="42192"/>
    <lineage>
        <taxon>Eukaryota</taxon>
        <taxon>Metazoa</taxon>
        <taxon>Spiralia</taxon>
        <taxon>Lophotrochozoa</taxon>
        <taxon>Mollusca</taxon>
        <taxon>Bivalvia</taxon>
        <taxon>Autobranchia</taxon>
        <taxon>Pteriomorphia</taxon>
        <taxon>Mytilida</taxon>
        <taxon>Mytiloidea</taxon>
        <taxon>Mytilidae</taxon>
        <taxon>Mytilinae</taxon>
        <taxon>Mytilus</taxon>
    </lineage>
</organism>
<dbReference type="InterPro" id="IPR050951">
    <property type="entry name" value="Retrovirus_Pol_polyprotein"/>
</dbReference>
<dbReference type="AlphaFoldDB" id="A0A6J8CHT1"/>